<dbReference type="PANTHER" id="PTHR21337">
    <property type="entry name" value="PHOSPHO-2-DEHYDRO-3-DEOXYHEPTONATE ALDOLASE 1, 2"/>
    <property type="match status" value="1"/>
</dbReference>
<dbReference type="Proteomes" id="UP000054691">
    <property type="component" value="Unassembled WGS sequence"/>
</dbReference>
<organism evidence="6 8">
    <name type="scientific">Legionella gratiana</name>
    <dbReference type="NCBI Taxonomy" id="45066"/>
    <lineage>
        <taxon>Bacteria</taxon>
        <taxon>Pseudomonadati</taxon>
        <taxon>Pseudomonadota</taxon>
        <taxon>Gammaproteobacteria</taxon>
        <taxon>Legionellales</taxon>
        <taxon>Legionellaceae</taxon>
        <taxon>Legionella</taxon>
    </lineage>
</organism>
<evidence type="ECO:0000313" key="7">
    <source>
        <dbReference type="Proteomes" id="UP000054691"/>
    </source>
</evidence>
<dbReference type="Pfam" id="PF01474">
    <property type="entry name" value="DAHP_synth_2"/>
    <property type="match status" value="1"/>
</dbReference>
<keyword evidence="3" id="KW-0464">Manganese</keyword>
<feature type="binding site" evidence="3">
    <location>
        <position position="68"/>
    </location>
    <ligand>
        <name>Mn(2+)</name>
        <dbReference type="ChEBI" id="CHEBI:29035"/>
    </ligand>
</feature>
<dbReference type="GO" id="GO:0009073">
    <property type="term" value="P:aromatic amino acid family biosynthetic process"/>
    <property type="evidence" value="ECO:0007669"/>
    <property type="project" value="InterPro"/>
</dbReference>
<feature type="binding site" evidence="3">
    <location>
        <position position="107"/>
    </location>
    <ligand>
        <name>phosphoenolpyruvate</name>
        <dbReference type="ChEBI" id="CHEBI:58702"/>
    </ligand>
</feature>
<keyword evidence="7" id="KW-1185">Reference proteome</keyword>
<evidence type="ECO:0000313" key="6">
    <source>
        <dbReference type="EMBL" id="STX45727.1"/>
    </source>
</evidence>
<evidence type="ECO:0000313" key="5">
    <source>
        <dbReference type="EMBL" id="KTD09059.1"/>
    </source>
</evidence>
<keyword evidence="3" id="KW-0104">Cadmium</keyword>
<dbReference type="SUPFAM" id="SSF51569">
    <property type="entry name" value="Aldolase"/>
    <property type="match status" value="1"/>
</dbReference>
<evidence type="ECO:0000313" key="8">
    <source>
        <dbReference type="Proteomes" id="UP000254476"/>
    </source>
</evidence>
<name>A0A378JFT4_9GAMM</name>
<dbReference type="PANTHER" id="PTHR21337:SF0">
    <property type="entry name" value="PHOSPHO-2-DEHYDRO-3-DEOXYHEPTONATE ALDOLASE"/>
    <property type="match status" value="1"/>
</dbReference>
<comment type="similarity">
    <text evidence="1 4">Belongs to the class-II DAHP synthase family.</text>
</comment>
<keyword evidence="3" id="KW-0170">Cobalt</keyword>
<dbReference type="Proteomes" id="UP000254476">
    <property type="component" value="Unassembled WGS sequence"/>
</dbReference>
<dbReference type="RefSeq" id="WP_058499418.1">
    <property type="nucleotide sequence ID" value="NZ_CAAAHW010000004.1"/>
</dbReference>
<evidence type="ECO:0000256" key="4">
    <source>
        <dbReference type="RuleBase" id="RU363071"/>
    </source>
</evidence>
<feature type="binding site" evidence="3">
    <location>
        <position position="392"/>
    </location>
    <ligand>
        <name>Mn(2+)</name>
        <dbReference type="ChEBI" id="CHEBI:29035"/>
    </ligand>
</feature>
<dbReference type="OrthoDB" id="9766852at2"/>
<accession>A0A378JFT4</accession>
<dbReference type="InterPro" id="IPR002480">
    <property type="entry name" value="DAHP_synth_2"/>
</dbReference>
<feature type="binding site" evidence="3">
    <location>
        <position position="350"/>
    </location>
    <ligand>
        <name>Mn(2+)</name>
        <dbReference type="ChEBI" id="CHEBI:29035"/>
    </ligand>
</feature>
<feature type="binding site" evidence="3">
    <location>
        <position position="422"/>
    </location>
    <ligand>
        <name>Mn(2+)</name>
        <dbReference type="ChEBI" id="CHEBI:29035"/>
    </ligand>
</feature>
<dbReference type="STRING" id="45066.Lgra_2294"/>
<sequence>MQKWSPISWLQYSYLQAATYADEEKLNKVVEQLSLLPPLVTSSEIKNLKKEIARAGRGDAFILQGGDCAESFNDCRAEIISNKLKIILQMSLILLHGLRKPIIRVGRIAGQYAKPRSSDYETINGITLPSYRGDLVNSPEFTSEAREPNPKLLLQAYNCSAVTLNYIRSLLDSGFASLNHPQQWDLGFVEHSKQKEEYQTLVKSIADALDFLDTIDGIKSSNLSKVDFYTSHEALHLHYEQALTRKMDDGLWYNLSTHLPWIGMRTAQTDSAHLEFLRGVENPIGIKIGPGASPEWLEEVLDRANPQREEGRLLLFTRLGARHIEKLLPPLIETVKKTKIPVTWSCDPMHGNTETTSDGIKTRHFDNILLELKQAWEIHRSMGSYLGGVHFELTGDNVTECIGGARGLAADDLKTAYHSLVDPRLNYEQSIEMAIQLSRQFRR</sequence>
<reference evidence="5 7" key="1">
    <citation type="submission" date="2015-11" db="EMBL/GenBank/DDBJ databases">
        <title>Genomic analysis of 38 Legionella species identifies large and diverse effector repertoires.</title>
        <authorList>
            <person name="Burstein D."/>
            <person name="Amaro F."/>
            <person name="Zusman T."/>
            <person name="Lifshitz Z."/>
            <person name="Cohen O."/>
            <person name="Gilbert J.A."/>
            <person name="Pupko T."/>
            <person name="Shuman H.A."/>
            <person name="Segal G."/>
        </authorList>
    </citation>
    <scope>NUCLEOTIDE SEQUENCE [LARGE SCALE GENOMIC DNA]</scope>
    <source>
        <strain evidence="5 7">Lyon 8420412</strain>
    </source>
</reference>
<dbReference type="GO" id="GO:0003849">
    <property type="term" value="F:3-deoxy-7-phosphoheptulonate synthase activity"/>
    <property type="evidence" value="ECO:0007669"/>
    <property type="project" value="UniProtKB-EC"/>
</dbReference>
<dbReference type="EMBL" id="LNYE01000023">
    <property type="protein sequence ID" value="KTD09059.1"/>
    <property type="molecule type" value="Genomic_DNA"/>
</dbReference>
<evidence type="ECO:0000256" key="1">
    <source>
        <dbReference type="ARBA" id="ARBA00008911"/>
    </source>
</evidence>
<comment type="cofactor">
    <cofactor evidence="3">
        <name>Mn(2+)</name>
        <dbReference type="ChEBI" id="CHEBI:29035"/>
    </cofactor>
    <cofactor evidence="3">
        <name>Co(2+)</name>
        <dbReference type="ChEBI" id="CHEBI:48828"/>
    </cofactor>
    <cofactor evidence="3">
        <name>Cd(2+)</name>
        <dbReference type="ChEBI" id="CHEBI:48775"/>
    </cofactor>
    <text evidence="3">Binds 1 divalent cation per subunit. The enzyme is active with manganese, cobalt or cadmium ions.</text>
</comment>
<protein>
    <recommendedName>
        <fullName evidence="4">Phospho-2-dehydro-3-deoxyheptonate aldolase</fullName>
        <ecNumber evidence="4">2.5.1.54</ecNumber>
    </recommendedName>
</protein>
<gene>
    <name evidence="6" type="primary">aroH_1</name>
    <name evidence="5" type="ORF">Lgra_2294</name>
    <name evidence="6" type="ORF">NCTC12388_02471</name>
</gene>
<reference evidence="6 8" key="2">
    <citation type="submission" date="2018-06" db="EMBL/GenBank/DDBJ databases">
        <authorList>
            <consortium name="Pathogen Informatics"/>
            <person name="Doyle S."/>
        </authorList>
    </citation>
    <scope>NUCLEOTIDE SEQUENCE [LARGE SCALE GENOMIC DNA]</scope>
    <source>
        <strain evidence="6 8">NCTC12388</strain>
    </source>
</reference>
<feature type="binding site" evidence="3">
    <location>
        <position position="287"/>
    </location>
    <ligand>
        <name>phosphoenolpyruvate</name>
        <dbReference type="ChEBI" id="CHEBI:58702"/>
    </ligand>
</feature>
<feature type="binding site" evidence="3">
    <location>
        <position position="318"/>
    </location>
    <ligand>
        <name>phosphoenolpyruvate</name>
        <dbReference type="ChEBI" id="CHEBI:58702"/>
    </ligand>
</feature>
<dbReference type="EC" id="2.5.1.54" evidence="4"/>
<dbReference type="Gene3D" id="3.20.20.70">
    <property type="entry name" value="Aldolase class I"/>
    <property type="match status" value="1"/>
</dbReference>
<evidence type="ECO:0000256" key="2">
    <source>
        <dbReference type="ARBA" id="ARBA00022679"/>
    </source>
</evidence>
<dbReference type="EMBL" id="UGOB01000001">
    <property type="protein sequence ID" value="STX45727.1"/>
    <property type="molecule type" value="Genomic_DNA"/>
</dbReference>
<keyword evidence="2 4" id="KW-0808">Transferase</keyword>
<dbReference type="AlphaFoldDB" id="A0A378JFT4"/>
<evidence type="ECO:0000256" key="3">
    <source>
        <dbReference type="PIRSR" id="PIRSR602480-1"/>
    </source>
</evidence>
<proteinExistence type="inferred from homology"/>
<dbReference type="InterPro" id="IPR013785">
    <property type="entry name" value="Aldolase_TIM"/>
</dbReference>
<comment type="catalytic activity">
    <reaction evidence="4">
        <text>D-erythrose 4-phosphate + phosphoenolpyruvate + H2O = 7-phospho-2-dehydro-3-deoxy-D-arabino-heptonate + phosphate</text>
        <dbReference type="Rhea" id="RHEA:14717"/>
        <dbReference type="ChEBI" id="CHEBI:15377"/>
        <dbReference type="ChEBI" id="CHEBI:16897"/>
        <dbReference type="ChEBI" id="CHEBI:43474"/>
        <dbReference type="ChEBI" id="CHEBI:58394"/>
        <dbReference type="ChEBI" id="CHEBI:58702"/>
        <dbReference type="EC" id="2.5.1.54"/>
    </reaction>
</comment>